<dbReference type="PANTHER" id="PTHR38598:SF1">
    <property type="entry name" value="INNER MEMBRANE PROTEIN YJCH"/>
    <property type="match status" value="1"/>
</dbReference>
<dbReference type="GO" id="GO:0005886">
    <property type="term" value="C:plasma membrane"/>
    <property type="evidence" value="ECO:0007669"/>
    <property type="project" value="TreeGrafter"/>
</dbReference>
<dbReference type="AlphaFoldDB" id="A0A158GUZ4"/>
<accession>A0A158GUZ4</accession>
<sequence length="86" mass="9016">MNGVQGLETRADTGREKVGLALLLTFIEIVVFFGFISLAIISPAMLGAPISNGSAITVAFGYGLVILVVSVLLTGMYVLAENRNEA</sequence>
<keyword evidence="3" id="KW-1185">Reference proteome</keyword>
<feature type="transmembrane region" description="Helical" evidence="1">
    <location>
        <begin position="20"/>
        <end position="46"/>
    </location>
</feature>
<comment type="caution">
    <text evidence="2">The sequence shown here is derived from an EMBL/GenBank/DDBJ whole genome shotgun (WGS) entry which is preliminary data.</text>
</comment>
<keyword evidence="1" id="KW-0472">Membrane</keyword>
<dbReference type="OrthoDB" id="9133408at2"/>
<organism evidence="2 3">
    <name type="scientific">Caballeronia choica</name>
    <dbReference type="NCBI Taxonomy" id="326476"/>
    <lineage>
        <taxon>Bacteria</taxon>
        <taxon>Pseudomonadati</taxon>
        <taxon>Pseudomonadota</taxon>
        <taxon>Betaproteobacteria</taxon>
        <taxon>Burkholderiales</taxon>
        <taxon>Burkholderiaceae</taxon>
        <taxon>Caballeronia</taxon>
    </lineage>
</organism>
<dbReference type="Pfam" id="PF04341">
    <property type="entry name" value="DUF485"/>
    <property type="match status" value="1"/>
</dbReference>
<dbReference type="EMBL" id="FCON02000012">
    <property type="protein sequence ID" value="SAL35915.1"/>
    <property type="molecule type" value="Genomic_DNA"/>
</dbReference>
<proteinExistence type="predicted"/>
<name>A0A158GUZ4_9BURK</name>
<dbReference type="PANTHER" id="PTHR38598">
    <property type="entry name" value="INNER MEMBRANE PROTEIN YJCH"/>
    <property type="match status" value="1"/>
</dbReference>
<dbReference type="RefSeq" id="WP_087643801.1">
    <property type="nucleotide sequence ID" value="NZ_FCON02000012.1"/>
</dbReference>
<evidence type="ECO:0000313" key="2">
    <source>
        <dbReference type="EMBL" id="SAL35915.1"/>
    </source>
</evidence>
<reference evidence="2" key="1">
    <citation type="submission" date="2016-01" db="EMBL/GenBank/DDBJ databases">
        <authorList>
            <person name="Peeters C."/>
        </authorList>
    </citation>
    <scope>NUCLEOTIDE SEQUENCE [LARGE SCALE GENOMIC DNA]</scope>
    <source>
        <strain evidence="2">LMG 22940</strain>
    </source>
</reference>
<dbReference type="Proteomes" id="UP000054770">
    <property type="component" value="Unassembled WGS sequence"/>
</dbReference>
<gene>
    <name evidence="2" type="ORF">AWB68_01586</name>
</gene>
<dbReference type="InterPro" id="IPR052959">
    <property type="entry name" value="Inner_membrane_assoc"/>
</dbReference>
<dbReference type="InterPro" id="IPR007436">
    <property type="entry name" value="DUF485"/>
</dbReference>
<evidence type="ECO:0000256" key="1">
    <source>
        <dbReference type="SAM" id="Phobius"/>
    </source>
</evidence>
<feature type="transmembrane region" description="Helical" evidence="1">
    <location>
        <begin position="58"/>
        <end position="80"/>
    </location>
</feature>
<keyword evidence="1" id="KW-0812">Transmembrane</keyword>
<protein>
    <submittedName>
        <fullName evidence="2">Membrane protein</fullName>
    </submittedName>
</protein>
<evidence type="ECO:0000313" key="3">
    <source>
        <dbReference type="Proteomes" id="UP000054770"/>
    </source>
</evidence>
<keyword evidence="1" id="KW-1133">Transmembrane helix</keyword>